<dbReference type="Proteomes" id="UP001172102">
    <property type="component" value="Unassembled WGS sequence"/>
</dbReference>
<accession>A0AA40B212</accession>
<dbReference type="InterPro" id="IPR052895">
    <property type="entry name" value="HetReg/Transcr_Mod"/>
</dbReference>
<gene>
    <name evidence="2" type="ORF">B0H67DRAFT_572394</name>
</gene>
<organism evidence="2 3">
    <name type="scientific">Lasiosphaeris hirsuta</name>
    <dbReference type="NCBI Taxonomy" id="260670"/>
    <lineage>
        <taxon>Eukaryota</taxon>
        <taxon>Fungi</taxon>
        <taxon>Dikarya</taxon>
        <taxon>Ascomycota</taxon>
        <taxon>Pezizomycotina</taxon>
        <taxon>Sordariomycetes</taxon>
        <taxon>Sordariomycetidae</taxon>
        <taxon>Sordariales</taxon>
        <taxon>Lasiosphaeriaceae</taxon>
        <taxon>Lasiosphaeris</taxon>
    </lineage>
</organism>
<dbReference type="AlphaFoldDB" id="A0AA40B212"/>
<evidence type="ECO:0000313" key="2">
    <source>
        <dbReference type="EMBL" id="KAK0726135.1"/>
    </source>
</evidence>
<name>A0AA40B212_9PEZI</name>
<comment type="caution">
    <text evidence="2">The sequence shown here is derived from an EMBL/GenBank/DDBJ whole genome shotgun (WGS) entry which is preliminary data.</text>
</comment>
<dbReference type="InterPro" id="IPR010730">
    <property type="entry name" value="HET"/>
</dbReference>
<dbReference type="EMBL" id="JAUKUA010000002">
    <property type="protein sequence ID" value="KAK0726135.1"/>
    <property type="molecule type" value="Genomic_DNA"/>
</dbReference>
<evidence type="ECO:0000313" key="3">
    <source>
        <dbReference type="Proteomes" id="UP001172102"/>
    </source>
</evidence>
<dbReference type="PANTHER" id="PTHR24148:SF64">
    <property type="entry name" value="HETEROKARYON INCOMPATIBILITY DOMAIN-CONTAINING PROTEIN"/>
    <property type="match status" value="1"/>
</dbReference>
<reference evidence="2" key="1">
    <citation type="submission" date="2023-06" db="EMBL/GenBank/DDBJ databases">
        <title>Genome-scale phylogeny and comparative genomics of the fungal order Sordariales.</title>
        <authorList>
            <consortium name="Lawrence Berkeley National Laboratory"/>
            <person name="Hensen N."/>
            <person name="Bonometti L."/>
            <person name="Westerberg I."/>
            <person name="Brannstrom I.O."/>
            <person name="Guillou S."/>
            <person name="Cros-Aarteil S."/>
            <person name="Calhoun S."/>
            <person name="Haridas S."/>
            <person name="Kuo A."/>
            <person name="Mondo S."/>
            <person name="Pangilinan J."/>
            <person name="Riley R."/>
            <person name="Labutti K."/>
            <person name="Andreopoulos B."/>
            <person name="Lipzen A."/>
            <person name="Chen C."/>
            <person name="Yanf M."/>
            <person name="Daum C."/>
            <person name="Ng V."/>
            <person name="Clum A."/>
            <person name="Steindorff A."/>
            <person name="Ohm R."/>
            <person name="Martin F."/>
            <person name="Silar P."/>
            <person name="Natvig D."/>
            <person name="Lalanne C."/>
            <person name="Gautier V."/>
            <person name="Ament-Velasquez S.L."/>
            <person name="Kruys A."/>
            <person name="Hutchinson M.I."/>
            <person name="Powell A.J."/>
            <person name="Barry K."/>
            <person name="Miller A.N."/>
            <person name="Grigoriev I.V."/>
            <person name="Debuchy R."/>
            <person name="Gladieux P."/>
            <person name="Thoren M.H."/>
            <person name="Johannesson H."/>
        </authorList>
    </citation>
    <scope>NUCLEOTIDE SEQUENCE</scope>
    <source>
        <strain evidence="2">SMH4607-1</strain>
    </source>
</reference>
<dbReference type="PANTHER" id="PTHR24148">
    <property type="entry name" value="ANKYRIN REPEAT DOMAIN-CONTAINING PROTEIN 39 HOMOLOG-RELATED"/>
    <property type="match status" value="1"/>
</dbReference>
<keyword evidence="3" id="KW-1185">Reference proteome</keyword>
<protein>
    <submittedName>
        <fullName evidence="2">Heterokaryon incompatibility protein-domain-containing protein</fullName>
    </submittedName>
</protein>
<dbReference type="Pfam" id="PF06985">
    <property type="entry name" value="HET"/>
    <property type="match status" value="1"/>
</dbReference>
<feature type="domain" description="Heterokaryon incompatibility" evidence="1">
    <location>
        <begin position="2"/>
        <end position="120"/>
    </location>
</feature>
<evidence type="ECO:0000259" key="1">
    <source>
        <dbReference type="Pfam" id="PF06985"/>
    </source>
</evidence>
<sequence>MSNVKDALQTLQLPDQERYLWIDSICIRQDDQTEKAWQIGLMKDIFGGAATVIGWLGRGRESRGALSQLVGLPAIAVVESERLLSLDPKSTNFSLRGSKWRAVTNLLRNKWFCRVWMVQEVACGKRLVLRHGEEQCDWDTLVEVVNKVYQQEPSIRSCLFIGTASVLPGGFDRSVIRGFSNIHEMETIRHSFKVTGGLSPGFLLRSCTRFEATFLKDKVYALSGLLAKSFPQAEIDYTESTTDRSVILNAAKNALVDGDISLIDLAGCVDRSLEADELKLPSWCPDLFASLQPTRGASNDGLSFRAATHLKSSICRLQNDEDLISVRGTITGKIAQLGQIWRIETIQRDQLLARPEKSFQQILALVRESLKLAKGSSMDLYPYEDYEELLWRTVTGDACELIAGHSLPKLRATFCKLHTTDSVVMDDELDPEDRENVGKILYAVGRMMGNSRLCRTLAGRLGVVPAGARVGEEIAALWGACNLSVLRRSEEGIQNLGMGYRFVGSCYVQ</sequence>
<proteinExistence type="predicted"/>